<dbReference type="Proteomes" id="UP000248975">
    <property type="component" value="Unassembled WGS sequence"/>
</dbReference>
<reference evidence="1 2" key="1">
    <citation type="submission" date="2017-08" db="EMBL/GenBank/DDBJ databases">
        <title>Infants hospitalized years apart are colonized by the same room-sourced microbial strains.</title>
        <authorList>
            <person name="Brooks B."/>
            <person name="Olm M.R."/>
            <person name="Firek B.A."/>
            <person name="Baker R."/>
            <person name="Thomas B.C."/>
            <person name="Morowitz M.J."/>
            <person name="Banfield J.F."/>
        </authorList>
    </citation>
    <scope>NUCLEOTIDE SEQUENCE [LARGE SCALE GENOMIC DNA]</scope>
    <source>
        <strain evidence="1">S2_003_000_R2_11</strain>
    </source>
</reference>
<name>A0A2W5TWC0_CERSP</name>
<evidence type="ECO:0000313" key="1">
    <source>
        <dbReference type="EMBL" id="PZQ95063.1"/>
    </source>
</evidence>
<organism evidence="1 2">
    <name type="scientific">Cereibacter sphaeroides</name>
    <name type="common">Rhodobacter sphaeroides</name>
    <dbReference type="NCBI Taxonomy" id="1063"/>
    <lineage>
        <taxon>Bacteria</taxon>
        <taxon>Pseudomonadati</taxon>
        <taxon>Pseudomonadota</taxon>
        <taxon>Alphaproteobacteria</taxon>
        <taxon>Rhodobacterales</taxon>
        <taxon>Paracoccaceae</taxon>
        <taxon>Cereibacter</taxon>
    </lineage>
</organism>
<evidence type="ECO:0000313" key="2">
    <source>
        <dbReference type="Proteomes" id="UP000248975"/>
    </source>
</evidence>
<proteinExistence type="predicted"/>
<protein>
    <submittedName>
        <fullName evidence="1">Uncharacterized protein</fullName>
    </submittedName>
</protein>
<accession>A0A2W5TWC0</accession>
<dbReference type="EMBL" id="QFQS01000010">
    <property type="protein sequence ID" value="PZQ95063.1"/>
    <property type="molecule type" value="Genomic_DNA"/>
</dbReference>
<gene>
    <name evidence="1" type="ORF">DI533_20620</name>
</gene>
<sequence length="102" mass="11634">MATNPTVLRKNHDQLSTAHNTRLERVDSDMTAWMDDVEAMVINYYTPLLDALAQSAEQQDEELYVQLDKQYASRMASLQAARERVTEACAHLKLAIKPKNLQ</sequence>
<dbReference type="AlphaFoldDB" id="A0A2W5TWC0"/>
<comment type="caution">
    <text evidence="1">The sequence shown here is derived from an EMBL/GenBank/DDBJ whole genome shotgun (WGS) entry which is preliminary data.</text>
</comment>